<dbReference type="Gene3D" id="1.20.120.1900">
    <property type="entry name" value="Gamma-tubulin complex, C-terminal domain"/>
    <property type="match status" value="1"/>
</dbReference>
<dbReference type="EMBL" id="LHQQ01000117">
    <property type="protein sequence ID" value="KOS41973.1"/>
    <property type="molecule type" value="Genomic_DNA"/>
</dbReference>
<dbReference type="GO" id="GO:0031122">
    <property type="term" value="P:cytoplasmic microtubule organization"/>
    <property type="evidence" value="ECO:0007669"/>
    <property type="project" value="TreeGrafter"/>
</dbReference>
<feature type="region of interest" description="Disordered" evidence="6">
    <location>
        <begin position="69"/>
        <end position="96"/>
    </location>
</feature>
<proteinExistence type="inferred from homology"/>
<dbReference type="GO" id="GO:0051321">
    <property type="term" value="P:meiotic cell cycle"/>
    <property type="evidence" value="ECO:0007669"/>
    <property type="project" value="TreeGrafter"/>
</dbReference>
<evidence type="ECO:0000256" key="3">
    <source>
        <dbReference type="ARBA" id="ARBA00022490"/>
    </source>
</evidence>
<dbReference type="GO" id="GO:0051011">
    <property type="term" value="F:microtubule minus-end binding"/>
    <property type="evidence" value="ECO:0007669"/>
    <property type="project" value="TreeGrafter"/>
</dbReference>
<evidence type="ECO:0000313" key="9">
    <source>
        <dbReference type="EMBL" id="KOS41973.1"/>
    </source>
</evidence>
<feature type="region of interest" description="Disordered" evidence="6">
    <location>
        <begin position="970"/>
        <end position="1038"/>
    </location>
</feature>
<gene>
    <name evidence="9" type="ORF">ACN38_g7157</name>
</gene>
<feature type="domain" description="Gamma tubulin complex component protein N-terminal" evidence="8">
    <location>
        <begin position="280"/>
        <end position="577"/>
    </location>
</feature>
<dbReference type="GO" id="GO:0007020">
    <property type="term" value="P:microtubule nucleation"/>
    <property type="evidence" value="ECO:0007669"/>
    <property type="project" value="InterPro"/>
</dbReference>
<evidence type="ECO:0000313" key="10">
    <source>
        <dbReference type="Proteomes" id="UP000037696"/>
    </source>
</evidence>
<dbReference type="Pfam" id="PF17681">
    <property type="entry name" value="GCP_N_terminal"/>
    <property type="match status" value="1"/>
</dbReference>
<dbReference type="OrthoDB" id="5860513at2759"/>
<evidence type="ECO:0000256" key="6">
    <source>
        <dbReference type="SAM" id="MobiDB-lite"/>
    </source>
</evidence>
<dbReference type="STRING" id="229535.A0A0M9WEL9"/>
<dbReference type="InterPro" id="IPR007259">
    <property type="entry name" value="GCP"/>
</dbReference>
<feature type="region of interest" description="Disordered" evidence="6">
    <location>
        <begin position="172"/>
        <end position="272"/>
    </location>
</feature>
<sequence>MSNPARNPARGRRLDDALSQLVDGLTPALPISAIQDEDYSDAEEALASAESRRHHVLMERAWRILDTHASTNAPDPGSPAGLGGRRGSLAGTESINNAPDLIKRKLRRENVSPDKAVRFSNLYSRLLTQPVLSQKWGILFLLYKLSASDELVEGGERSRSPLMDEAHLHNMLGKGGARPRRGTIIDSEDEGPAVSSSASQQHQRVLPPKMERQSSLRHDIDRDGIDQAGRSATEIPATRVDAGVNDRSGDEDVRAASPRPSSANPSGPAKFSGSVEHRLLRDLPFNLQGLSSSNLQFSSSSSLKLPSNLSAPITSLLNTLAEPCLLYKGLSVFVGSEEGGLVNQSLRAAIAVELRAYLSLVATLEAEIRQALAAIGDGTEPQGVRKGGVTLKRCVVWTRDATMALRLMSLIVEEAQSKRGGQLISLIHGFSTSHGDPFVCAFAEKLLAHVTRPFYDMLRLWIYDGELSDPYKEFFVADPEFRPKTDPRRLATSVWEDKYKLDDDMLPSIITQEFAKKIFLIGKSLNFIRHGCGDSAWVEAYSKKASKELRYGDTATLEISIDEAYKTTMARLISLMNGKFNLFDHLKALKSYLLLGQGDFIALLMESLATNLDRPANSQYRHTLTAQLEHAIRASNAQYDTPEVLRRLDARMLELSHGEIGWDCFTLEYKIDAPVDVVITPWASTQYLKVFNFLWRIKRVEFALNSTWRRCMTGARGVLGNVEDKVGADWKRARCVIAEMIHFVNQLQYYILFEVIESSWEQLLEAIRRPDCTLDDLIEAHTKYLNSITHKGLLGSASSSRYGTSTSTSTKQPEESFLSQLHQILKFMLAYKDAVDGLYSFSVAEFTRRQEINAKIETRSVQGQWGLTERHPLSRQSSTRTGTSIASPDIRPDSAGVDGVNTPLSLSGSNLAADDNMLASLRVRLRELSAEFRSRLTVLLGDLSYQPDVDMRFLGVVMNFNDVYELPKRRKAAGPNARDKEKEKEKEREKEREKAKRRAAASAAATGSGTESFVQKEVRRERRDTGANDPGFASGTGT</sequence>
<feature type="compositionally biased region" description="Low complexity" evidence="6">
    <location>
        <begin position="255"/>
        <end position="269"/>
    </location>
</feature>
<protein>
    <submittedName>
        <fullName evidence="9">Uncharacterized protein</fullName>
    </submittedName>
</protein>
<feature type="compositionally biased region" description="Basic and acidic residues" evidence="6">
    <location>
        <begin position="977"/>
        <end position="994"/>
    </location>
</feature>
<accession>A0A0M9WEL9</accession>
<dbReference type="PANTHER" id="PTHR19302:SF14">
    <property type="entry name" value="GAMMA-TUBULIN COMPLEX COMPONENT 3"/>
    <property type="match status" value="1"/>
</dbReference>
<comment type="caution">
    <text evidence="9">The sequence shown here is derived from an EMBL/GenBank/DDBJ whole genome shotgun (WGS) entry which is preliminary data.</text>
</comment>
<dbReference type="InterPro" id="IPR040457">
    <property type="entry name" value="GCP_C"/>
</dbReference>
<feature type="compositionally biased region" description="Basic and acidic residues" evidence="6">
    <location>
        <begin position="1014"/>
        <end position="1026"/>
    </location>
</feature>
<keyword evidence="10" id="KW-1185">Reference proteome</keyword>
<name>A0A0M9WEL9_9EURO</name>
<dbReference type="GO" id="GO:0000922">
    <property type="term" value="C:spindle pole"/>
    <property type="evidence" value="ECO:0007669"/>
    <property type="project" value="InterPro"/>
</dbReference>
<dbReference type="Pfam" id="PF04130">
    <property type="entry name" value="GCP_C_terminal"/>
    <property type="match status" value="1"/>
</dbReference>
<dbReference type="InterPro" id="IPR041470">
    <property type="entry name" value="GCP_N"/>
</dbReference>
<dbReference type="GO" id="GO:0000278">
    <property type="term" value="P:mitotic cell cycle"/>
    <property type="evidence" value="ECO:0007669"/>
    <property type="project" value="TreeGrafter"/>
</dbReference>
<dbReference type="GO" id="GO:0044732">
    <property type="term" value="C:mitotic spindle pole body"/>
    <property type="evidence" value="ECO:0007669"/>
    <property type="project" value="TreeGrafter"/>
</dbReference>
<evidence type="ECO:0000256" key="1">
    <source>
        <dbReference type="ARBA" id="ARBA00004245"/>
    </source>
</evidence>
<evidence type="ECO:0000256" key="4">
    <source>
        <dbReference type="ARBA" id="ARBA00022701"/>
    </source>
</evidence>
<evidence type="ECO:0000259" key="8">
    <source>
        <dbReference type="Pfam" id="PF17681"/>
    </source>
</evidence>
<evidence type="ECO:0000259" key="7">
    <source>
        <dbReference type="Pfam" id="PF04130"/>
    </source>
</evidence>
<keyword evidence="3" id="KW-0963">Cytoplasm</keyword>
<evidence type="ECO:0000256" key="5">
    <source>
        <dbReference type="ARBA" id="ARBA00023212"/>
    </source>
</evidence>
<evidence type="ECO:0000256" key="2">
    <source>
        <dbReference type="ARBA" id="ARBA00010337"/>
    </source>
</evidence>
<dbReference type="GO" id="GO:0000930">
    <property type="term" value="C:gamma-tubulin complex"/>
    <property type="evidence" value="ECO:0007669"/>
    <property type="project" value="TreeGrafter"/>
</dbReference>
<feature type="compositionally biased region" description="Basic and acidic residues" evidence="6">
    <location>
        <begin position="209"/>
        <end position="225"/>
    </location>
</feature>
<keyword evidence="4" id="KW-0493">Microtubule</keyword>
<dbReference type="InterPro" id="IPR042241">
    <property type="entry name" value="GCP_C_sf"/>
</dbReference>
<dbReference type="GO" id="GO:0005874">
    <property type="term" value="C:microtubule"/>
    <property type="evidence" value="ECO:0007669"/>
    <property type="project" value="UniProtKB-KW"/>
</dbReference>
<feature type="region of interest" description="Disordered" evidence="6">
    <location>
        <begin position="867"/>
        <end position="898"/>
    </location>
</feature>
<feature type="compositionally biased region" description="Polar residues" evidence="6">
    <location>
        <begin position="194"/>
        <end position="203"/>
    </location>
</feature>
<dbReference type="PANTHER" id="PTHR19302">
    <property type="entry name" value="GAMMA TUBULIN COMPLEX PROTEIN"/>
    <property type="match status" value="1"/>
</dbReference>
<dbReference type="AlphaFoldDB" id="A0A0M9WEL9"/>
<keyword evidence="5" id="KW-0206">Cytoskeleton</keyword>
<dbReference type="Proteomes" id="UP000037696">
    <property type="component" value="Unassembled WGS sequence"/>
</dbReference>
<feature type="domain" description="Gamma tubulin complex component C-terminal" evidence="7">
    <location>
        <begin position="582"/>
        <end position="964"/>
    </location>
</feature>
<dbReference type="GO" id="GO:0051225">
    <property type="term" value="P:spindle assembly"/>
    <property type="evidence" value="ECO:0007669"/>
    <property type="project" value="TreeGrafter"/>
</dbReference>
<comment type="similarity">
    <text evidence="2">Belongs to the TUBGCP family.</text>
</comment>
<organism evidence="9 10">
    <name type="scientific">Penicillium nordicum</name>
    <dbReference type="NCBI Taxonomy" id="229535"/>
    <lineage>
        <taxon>Eukaryota</taxon>
        <taxon>Fungi</taxon>
        <taxon>Dikarya</taxon>
        <taxon>Ascomycota</taxon>
        <taxon>Pezizomycotina</taxon>
        <taxon>Eurotiomycetes</taxon>
        <taxon>Eurotiomycetidae</taxon>
        <taxon>Eurotiales</taxon>
        <taxon>Aspergillaceae</taxon>
        <taxon>Penicillium</taxon>
    </lineage>
</organism>
<comment type="subcellular location">
    <subcellularLocation>
        <location evidence="1">Cytoplasm</location>
        <location evidence="1">Cytoskeleton</location>
    </subcellularLocation>
</comment>
<dbReference type="GO" id="GO:0043015">
    <property type="term" value="F:gamma-tubulin binding"/>
    <property type="evidence" value="ECO:0007669"/>
    <property type="project" value="InterPro"/>
</dbReference>
<feature type="compositionally biased region" description="Polar residues" evidence="6">
    <location>
        <begin position="874"/>
        <end position="886"/>
    </location>
</feature>
<reference evidence="9 10" key="1">
    <citation type="submission" date="2015-08" db="EMBL/GenBank/DDBJ databases">
        <title>Genome sequencing of Penicillium nordicum.</title>
        <authorList>
            <person name="Nguyen H.D."/>
            <person name="Seifert K.A."/>
        </authorList>
    </citation>
    <scope>NUCLEOTIDE SEQUENCE [LARGE SCALE GENOMIC DNA]</scope>
    <source>
        <strain evidence="9 10">DAOMC 185683</strain>
    </source>
</reference>